<comment type="catalytic activity">
    <reaction evidence="6">
        <text>3-phenylpyruvate = enol-phenylpyruvate</text>
        <dbReference type="Rhea" id="RHEA:17097"/>
        <dbReference type="ChEBI" id="CHEBI:16815"/>
        <dbReference type="ChEBI" id="CHEBI:18005"/>
        <dbReference type="EC" id="5.3.2.1"/>
    </reaction>
</comment>
<feature type="compositionally biased region" description="Polar residues" evidence="13">
    <location>
        <begin position="340"/>
        <end position="365"/>
    </location>
</feature>
<dbReference type="GO" id="GO:0005576">
    <property type="term" value="C:extracellular region"/>
    <property type="evidence" value="ECO:0007669"/>
    <property type="project" value="UniProtKB-SubCell"/>
</dbReference>
<dbReference type="AlphaFoldDB" id="A0A9P4IV44"/>
<protein>
    <recommendedName>
        <fullName evidence="12">L-dopachrome isomerase</fullName>
        <ecNumber evidence="9">5.3.2.1</ecNumber>
        <ecNumber evidence="8">5.3.3.12</ecNumber>
    </recommendedName>
    <alternativeName>
        <fullName evidence="10">L-dopachrome tautomerase</fullName>
    </alternativeName>
    <alternativeName>
        <fullName evidence="11">Phenylpyruvate tautomerase</fullName>
    </alternativeName>
</protein>
<organism evidence="14 15">
    <name type="scientific">Myriangium duriaei CBS 260.36</name>
    <dbReference type="NCBI Taxonomy" id="1168546"/>
    <lineage>
        <taxon>Eukaryota</taxon>
        <taxon>Fungi</taxon>
        <taxon>Dikarya</taxon>
        <taxon>Ascomycota</taxon>
        <taxon>Pezizomycotina</taxon>
        <taxon>Dothideomycetes</taxon>
        <taxon>Dothideomycetidae</taxon>
        <taxon>Myriangiales</taxon>
        <taxon>Myriangiaceae</taxon>
        <taxon>Myriangium</taxon>
    </lineage>
</organism>
<comment type="similarity">
    <text evidence="2">Belongs to the MIF family.</text>
</comment>
<comment type="catalytic activity">
    <reaction evidence="7">
        <text>L-dopachrome = 5,6-dihydroxyindole-2-carboxylate</text>
        <dbReference type="Rhea" id="RHEA:13041"/>
        <dbReference type="ChEBI" id="CHEBI:16875"/>
        <dbReference type="ChEBI" id="CHEBI:57509"/>
        <dbReference type="EC" id="5.3.3.12"/>
    </reaction>
</comment>
<evidence type="ECO:0000256" key="10">
    <source>
        <dbReference type="ARBA" id="ARBA00041631"/>
    </source>
</evidence>
<evidence type="ECO:0000256" key="13">
    <source>
        <dbReference type="SAM" id="MobiDB-lite"/>
    </source>
</evidence>
<reference evidence="14" key="1">
    <citation type="journal article" date="2020" name="Stud. Mycol.">
        <title>101 Dothideomycetes genomes: a test case for predicting lifestyles and emergence of pathogens.</title>
        <authorList>
            <person name="Haridas S."/>
            <person name="Albert R."/>
            <person name="Binder M."/>
            <person name="Bloem J."/>
            <person name="Labutti K."/>
            <person name="Salamov A."/>
            <person name="Andreopoulos B."/>
            <person name="Baker S."/>
            <person name="Barry K."/>
            <person name="Bills G."/>
            <person name="Bluhm B."/>
            <person name="Cannon C."/>
            <person name="Castanera R."/>
            <person name="Culley D."/>
            <person name="Daum C."/>
            <person name="Ezra D."/>
            <person name="Gonzalez J."/>
            <person name="Henrissat B."/>
            <person name="Kuo A."/>
            <person name="Liang C."/>
            <person name="Lipzen A."/>
            <person name="Lutzoni F."/>
            <person name="Magnuson J."/>
            <person name="Mondo S."/>
            <person name="Nolan M."/>
            <person name="Ohm R."/>
            <person name="Pangilinan J."/>
            <person name="Park H.-J."/>
            <person name="Ramirez L."/>
            <person name="Alfaro M."/>
            <person name="Sun H."/>
            <person name="Tritt A."/>
            <person name="Yoshinaga Y."/>
            <person name="Zwiers L.-H."/>
            <person name="Turgeon B."/>
            <person name="Goodwin S."/>
            <person name="Spatafora J."/>
            <person name="Crous P."/>
            <person name="Grigoriev I."/>
        </authorList>
    </citation>
    <scope>NUCLEOTIDE SEQUENCE</scope>
    <source>
        <strain evidence="14">CBS 260.36</strain>
    </source>
</reference>
<evidence type="ECO:0000256" key="1">
    <source>
        <dbReference type="ARBA" id="ARBA00004613"/>
    </source>
</evidence>
<accession>A0A9P4IV44</accession>
<feature type="compositionally biased region" description="Polar residues" evidence="13">
    <location>
        <begin position="225"/>
        <end position="238"/>
    </location>
</feature>
<dbReference type="Proteomes" id="UP000799439">
    <property type="component" value="Unassembled WGS sequence"/>
</dbReference>
<name>A0A9P4IV44_9PEZI</name>
<feature type="compositionally biased region" description="Low complexity" evidence="13">
    <location>
        <begin position="287"/>
        <end position="303"/>
    </location>
</feature>
<evidence type="ECO:0000256" key="12">
    <source>
        <dbReference type="ARBA" id="ARBA00042730"/>
    </source>
</evidence>
<gene>
    <name evidence="14" type="ORF">K461DRAFT_60988</name>
</gene>
<evidence type="ECO:0000256" key="8">
    <source>
        <dbReference type="ARBA" id="ARBA00038932"/>
    </source>
</evidence>
<feature type="compositionally biased region" description="Basic and acidic residues" evidence="13">
    <location>
        <begin position="311"/>
        <end position="322"/>
    </location>
</feature>
<keyword evidence="4" id="KW-0964">Secreted</keyword>
<comment type="caution">
    <text evidence="14">The sequence shown here is derived from an EMBL/GenBank/DDBJ whole genome shotgun (WGS) entry which is preliminary data.</text>
</comment>
<dbReference type="InterPro" id="IPR001398">
    <property type="entry name" value="Macrophage_inhib_fac"/>
</dbReference>
<evidence type="ECO:0000313" key="14">
    <source>
        <dbReference type="EMBL" id="KAF2148330.1"/>
    </source>
</evidence>
<dbReference type="EMBL" id="ML996093">
    <property type="protein sequence ID" value="KAF2148330.1"/>
    <property type="molecule type" value="Genomic_DNA"/>
</dbReference>
<evidence type="ECO:0000313" key="15">
    <source>
        <dbReference type="Proteomes" id="UP000799439"/>
    </source>
</evidence>
<feature type="compositionally biased region" description="Polar residues" evidence="13">
    <location>
        <begin position="375"/>
        <end position="387"/>
    </location>
</feature>
<keyword evidence="15" id="KW-1185">Reference proteome</keyword>
<evidence type="ECO:0000256" key="7">
    <source>
        <dbReference type="ARBA" id="ARBA00036823"/>
    </source>
</evidence>
<dbReference type="Pfam" id="PF01187">
    <property type="entry name" value="MIF"/>
    <property type="match status" value="1"/>
</dbReference>
<evidence type="ECO:0000256" key="6">
    <source>
        <dbReference type="ARBA" id="ARBA00036735"/>
    </source>
</evidence>
<sequence>MPHSTSSSFSEIFHPHTQVEPYQLPVSRPHTPTEDLYDMLSPAEAEYAYSGDSRPSSRLALAASKADSPLDHYEDRQKRPFIAALDTAFSSPYNNTSESRMSFRGTQLEALDEHVKATVPVLVHLRTNVIVRDEFKLVTKLSSLLAQLYACTQEAIMINIDHSVCLMLGSSFDPAYFLHLSTVPVHMDRHSNGYNTNEIQRFLHRILKVPGHRGMVRFQPISEDNVGTKNTTVTNLNQRLSRPRSRRARTHSRANTMTSLTSHYNNPIIPSSASAHDVLNEQITSLSDKGGSSIRSGISSHSKQNVSPTRDGQRHSWSRQEQRAQPNGITPDPLKKKPRPQSTHSYFSSVRDYQSSGWKNSTPTALNGDRRWSDNSDSPNANTGSGDSDSDPEDLDTAEPPPIAQTRGDRNSVKKERRRSILSMFKW</sequence>
<feature type="compositionally biased region" description="Polar residues" evidence="13">
    <location>
        <begin position="254"/>
        <end position="272"/>
    </location>
</feature>
<dbReference type="EC" id="5.3.2.1" evidence="9"/>
<evidence type="ECO:0000256" key="9">
    <source>
        <dbReference type="ARBA" id="ARBA00039086"/>
    </source>
</evidence>
<dbReference type="GO" id="GO:0004167">
    <property type="term" value="F:dopachrome isomerase activity"/>
    <property type="evidence" value="ECO:0007669"/>
    <property type="project" value="UniProtKB-EC"/>
</dbReference>
<evidence type="ECO:0000256" key="5">
    <source>
        <dbReference type="ARBA" id="ARBA00023235"/>
    </source>
</evidence>
<dbReference type="OrthoDB" id="255819at2759"/>
<dbReference type="PANTHER" id="PTHR11954:SF6">
    <property type="entry name" value="MACROPHAGE MIGRATION INHIBITORY FACTOR"/>
    <property type="match status" value="1"/>
</dbReference>
<feature type="region of interest" description="Disordered" evidence="13">
    <location>
        <begin position="286"/>
        <end position="427"/>
    </location>
</feature>
<dbReference type="InterPro" id="IPR014347">
    <property type="entry name" value="Tautomerase/MIF_sf"/>
</dbReference>
<keyword evidence="5" id="KW-0413">Isomerase</keyword>
<dbReference type="EC" id="5.3.3.12" evidence="8"/>
<evidence type="ECO:0000256" key="3">
    <source>
        <dbReference type="ARBA" id="ARBA00022514"/>
    </source>
</evidence>
<feature type="region of interest" description="Disordered" evidence="13">
    <location>
        <begin position="221"/>
        <end position="272"/>
    </location>
</feature>
<evidence type="ECO:0000256" key="11">
    <source>
        <dbReference type="ARBA" id="ARBA00041912"/>
    </source>
</evidence>
<dbReference type="SUPFAM" id="SSF55331">
    <property type="entry name" value="Tautomerase/MIF"/>
    <property type="match status" value="1"/>
</dbReference>
<keyword evidence="3" id="KW-0202">Cytokine</keyword>
<dbReference type="GO" id="GO:0050178">
    <property type="term" value="F:phenylpyruvate tautomerase activity"/>
    <property type="evidence" value="ECO:0007669"/>
    <property type="project" value="UniProtKB-EC"/>
</dbReference>
<dbReference type="Gene3D" id="3.30.429.10">
    <property type="entry name" value="Macrophage Migration Inhibitory Factor"/>
    <property type="match status" value="1"/>
</dbReference>
<evidence type="ECO:0000256" key="2">
    <source>
        <dbReference type="ARBA" id="ARBA00005851"/>
    </source>
</evidence>
<dbReference type="PANTHER" id="PTHR11954">
    <property type="entry name" value="D-DOPACHROME DECARBOXYLASE"/>
    <property type="match status" value="1"/>
</dbReference>
<feature type="compositionally biased region" description="Basic residues" evidence="13">
    <location>
        <begin position="241"/>
        <end position="252"/>
    </location>
</feature>
<feature type="compositionally biased region" description="Acidic residues" evidence="13">
    <location>
        <begin position="388"/>
        <end position="397"/>
    </location>
</feature>
<proteinExistence type="inferred from homology"/>
<evidence type="ECO:0000256" key="4">
    <source>
        <dbReference type="ARBA" id="ARBA00022525"/>
    </source>
</evidence>
<comment type="subcellular location">
    <subcellularLocation>
        <location evidence="1">Secreted</location>
    </subcellularLocation>
</comment>